<evidence type="ECO:0000256" key="2">
    <source>
        <dbReference type="ARBA" id="ARBA00019325"/>
    </source>
</evidence>
<proteinExistence type="evidence at transcript level"/>
<organism evidence="5">
    <name type="scientific">Picea sitchensis</name>
    <name type="common">Sitka spruce</name>
    <name type="synonym">Pinus sitchensis</name>
    <dbReference type="NCBI Taxonomy" id="3332"/>
    <lineage>
        <taxon>Eukaryota</taxon>
        <taxon>Viridiplantae</taxon>
        <taxon>Streptophyta</taxon>
        <taxon>Embryophyta</taxon>
        <taxon>Tracheophyta</taxon>
        <taxon>Spermatophyta</taxon>
        <taxon>Pinopsida</taxon>
        <taxon>Pinidae</taxon>
        <taxon>Conifers I</taxon>
        <taxon>Pinales</taxon>
        <taxon>Pinaceae</taxon>
        <taxon>Picea</taxon>
    </lineage>
</organism>
<dbReference type="Pfam" id="PF01597">
    <property type="entry name" value="GCV_H"/>
    <property type="match status" value="1"/>
</dbReference>
<dbReference type="PANTHER" id="PTHR13651:SF0">
    <property type="entry name" value="PROTEIN ABITRAM"/>
    <property type="match status" value="1"/>
</dbReference>
<reference evidence="5" key="1">
    <citation type="submission" date="2010-04" db="EMBL/GenBank/DDBJ databases">
        <authorList>
            <person name="Reid K.E."/>
            <person name="Liao N."/>
            <person name="Chan S."/>
            <person name="Docking R."/>
            <person name="Taylor G."/>
            <person name="Moore R."/>
            <person name="Mayo M."/>
            <person name="Munro S."/>
            <person name="King J."/>
            <person name="Yanchuk A."/>
            <person name="Holt R."/>
            <person name="Jones S."/>
            <person name="Marra M."/>
            <person name="Ritland C.E."/>
            <person name="Ritland K."/>
            <person name="Bohlmann J."/>
        </authorList>
    </citation>
    <scope>NUCLEOTIDE SEQUENCE</scope>
    <source>
        <tissue evidence="5">Bud</tissue>
    </source>
</reference>
<feature type="region of interest" description="Disordered" evidence="4">
    <location>
        <begin position="1"/>
        <end position="49"/>
    </location>
</feature>
<protein>
    <recommendedName>
        <fullName evidence="2">Protein Abitram</fullName>
    </recommendedName>
    <alternativeName>
        <fullName evidence="3">Actin-binding transcription modulator</fullName>
    </alternativeName>
</protein>
<comment type="similarity">
    <text evidence="1">Belongs to the ABITRAM family.</text>
</comment>
<dbReference type="AlphaFoldDB" id="D5AC77"/>
<name>D5AC77_PICSI</name>
<dbReference type="InterPro" id="IPR033753">
    <property type="entry name" value="GCV_H/Fam206"/>
</dbReference>
<dbReference type="EMBL" id="BT123850">
    <property type="protein sequence ID" value="ADE77146.1"/>
    <property type="molecule type" value="mRNA"/>
</dbReference>
<feature type="compositionally biased region" description="Polar residues" evidence="4">
    <location>
        <begin position="1"/>
        <end position="14"/>
    </location>
</feature>
<dbReference type="Gene3D" id="2.40.50.100">
    <property type="match status" value="1"/>
</dbReference>
<evidence type="ECO:0000313" key="5">
    <source>
        <dbReference type="EMBL" id="ADE77146.1"/>
    </source>
</evidence>
<dbReference type="InterPro" id="IPR039169">
    <property type="entry name" value="Abitram"/>
</dbReference>
<accession>D5AC77</accession>
<evidence type="ECO:0000256" key="4">
    <source>
        <dbReference type="SAM" id="MobiDB-lite"/>
    </source>
</evidence>
<dbReference type="InterPro" id="IPR011053">
    <property type="entry name" value="Single_hybrid_motif"/>
</dbReference>
<sequence>MADTIQNSGQASDSTSKRVALDEEKMEEVNGFEEPLEKRLKPNTENPTTEEAIRLSQEVTSFKDACTSTGAEAAVSFSLCPKVHELPLRPPPAIESNYVQYFVIDFLKPGHDQYIYRHANGLCVVGLASTHVALGDEPQIKSVDFNVGKSSRSDMKVSGKRKKNAHFLEANSALCKVISNDTFYIVRCCVKGSLLEVNERLIKEPELLNTSGSSEGYVAIMMPKPDDWLKAKSSFLSREEYKKHRGLC</sequence>
<dbReference type="PANTHER" id="PTHR13651">
    <property type="entry name" value="PROTEIN ABITRAM"/>
    <property type="match status" value="1"/>
</dbReference>
<dbReference type="SUPFAM" id="SSF51230">
    <property type="entry name" value="Single hybrid motif"/>
    <property type="match status" value="1"/>
</dbReference>
<dbReference type="GO" id="GO:0005634">
    <property type="term" value="C:nucleus"/>
    <property type="evidence" value="ECO:0007669"/>
    <property type="project" value="TreeGrafter"/>
</dbReference>
<evidence type="ECO:0000256" key="1">
    <source>
        <dbReference type="ARBA" id="ARBA00010764"/>
    </source>
</evidence>
<evidence type="ECO:0000256" key="3">
    <source>
        <dbReference type="ARBA" id="ARBA00030463"/>
    </source>
</evidence>